<accession>A0A833PF43</accession>
<gene>
    <name evidence="1" type="ORF">GAK29_02354</name>
</gene>
<dbReference type="EMBL" id="WNDP01000053">
    <property type="protein sequence ID" value="KAF1024778.1"/>
    <property type="molecule type" value="Genomic_DNA"/>
</dbReference>
<organism evidence="1 2">
    <name type="scientific">Acinetobacter bereziniae</name>
    <name type="common">Acinetobacter genomosp. 10</name>
    <dbReference type="NCBI Taxonomy" id="106648"/>
    <lineage>
        <taxon>Bacteria</taxon>
        <taxon>Pseudomonadati</taxon>
        <taxon>Pseudomonadota</taxon>
        <taxon>Gammaproteobacteria</taxon>
        <taxon>Moraxellales</taxon>
        <taxon>Moraxellaceae</taxon>
        <taxon>Acinetobacter</taxon>
    </lineage>
</organism>
<protein>
    <recommendedName>
        <fullName evidence="3">PAAR domain-containing protein</fullName>
    </recommendedName>
</protein>
<dbReference type="Pfam" id="PF05488">
    <property type="entry name" value="PAAR_motif"/>
    <property type="match status" value="1"/>
</dbReference>
<evidence type="ECO:0000313" key="2">
    <source>
        <dbReference type="Proteomes" id="UP000490535"/>
    </source>
</evidence>
<name>A0A833PF43_ACIBZ</name>
<dbReference type="AlphaFoldDB" id="A0A833PF43"/>
<comment type="caution">
    <text evidence="1">The sequence shown here is derived from an EMBL/GenBank/DDBJ whole genome shotgun (WGS) entry which is preliminary data.</text>
</comment>
<proteinExistence type="predicted"/>
<evidence type="ECO:0008006" key="3">
    <source>
        <dbReference type="Google" id="ProtNLM"/>
    </source>
</evidence>
<sequence>MTHYCPKCKVLSKAIATQRGFILVNGRNLIVAGDTSTCGAKYIKISDLAVRCCGSGSGNTISPVSNLSDALKFNERIQLVDKEDNEPLSNVPYYLKNSKTGDIVDQGITDHNGYTARFYTEKSEDIDIYIGEPE</sequence>
<reference evidence="2" key="1">
    <citation type="journal article" date="2020" name="MBio">
        <title>Horizontal gene transfer to a defensive symbiont with a reduced genome amongst a multipartite beetle microbiome.</title>
        <authorList>
            <person name="Waterworth S.C."/>
            <person name="Florez L.V."/>
            <person name="Rees E.R."/>
            <person name="Hertweck C."/>
            <person name="Kaltenpoth M."/>
            <person name="Kwan J.C."/>
        </authorList>
    </citation>
    <scope>NUCLEOTIDE SEQUENCE [LARGE SCALE GENOMIC DNA]</scope>
</reference>
<dbReference type="InterPro" id="IPR008727">
    <property type="entry name" value="PAAR_motif"/>
</dbReference>
<dbReference type="Proteomes" id="UP000490535">
    <property type="component" value="Unassembled WGS sequence"/>
</dbReference>
<evidence type="ECO:0000313" key="1">
    <source>
        <dbReference type="EMBL" id="KAF1024778.1"/>
    </source>
</evidence>